<name>A0A3N4J2G0_9PEZI</name>
<dbReference type="EMBL" id="ML120470">
    <property type="protein sequence ID" value="RPA92532.1"/>
    <property type="molecule type" value="Genomic_DNA"/>
</dbReference>
<sequence>SPVCKPNTQSKPTTPLPGFPRLQAPPGAHILARHTENGHVSRAEAPDAFSGYTYWYGTSKPSTSHTLQNVLDWTSDGTGGKGDGRFLSRGTYDDGECAEPGDTVISKERGIGPGGQIKSCVDNFTLPGDLEIGSTYSVYWVWDFSGHFGSKNTKHIEWYTSCIDIDIVASYGAGRSSGSGNSNSGNGNTGGGTRETSSSGGSAGSTASNTGSSGSGSSGSSGTSGTAGGSGNSGGSGGSRNGNTGNGGSRSTTIDGRDTPALQLNVDSAAGRRYGMVP</sequence>
<feature type="compositionally biased region" description="Low complexity" evidence="1">
    <location>
        <begin position="194"/>
        <end position="212"/>
    </location>
</feature>
<evidence type="ECO:0000256" key="1">
    <source>
        <dbReference type="SAM" id="MobiDB-lite"/>
    </source>
</evidence>
<evidence type="ECO:0000313" key="3">
    <source>
        <dbReference type="EMBL" id="RPA92532.1"/>
    </source>
</evidence>
<organism evidence="3 4">
    <name type="scientific">Choiromyces venosus 120613-1</name>
    <dbReference type="NCBI Taxonomy" id="1336337"/>
    <lineage>
        <taxon>Eukaryota</taxon>
        <taxon>Fungi</taxon>
        <taxon>Dikarya</taxon>
        <taxon>Ascomycota</taxon>
        <taxon>Pezizomycotina</taxon>
        <taxon>Pezizomycetes</taxon>
        <taxon>Pezizales</taxon>
        <taxon>Tuberaceae</taxon>
        <taxon>Choiromyces</taxon>
    </lineage>
</organism>
<evidence type="ECO:0000313" key="4">
    <source>
        <dbReference type="Proteomes" id="UP000276215"/>
    </source>
</evidence>
<feature type="non-terminal residue" evidence="3">
    <location>
        <position position="1"/>
    </location>
</feature>
<gene>
    <name evidence="3" type="ORF">L873DRAFT_1709393</name>
</gene>
<dbReference type="AlphaFoldDB" id="A0A3N4J2G0"/>
<dbReference type="Pfam" id="PF24320">
    <property type="entry name" value="DUF7492"/>
    <property type="match status" value="1"/>
</dbReference>
<dbReference type="InterPro" id="IPR055915">
    <property type="entry name" value="DUF7492"/>
</dbReference>
<dbReference type="Proteomes" id="UP000276215">
    <property type="component" value="Unassembled WGS sequence"/>
</dbReference>
<feature type="compositionally biased region" description="Gly residues" evidence="1">
    <location>
        <begin position="225"/>
        <end position="248"/>
    </location>
</feature>
<feature type="region of interest" description="Disordered" evidence="1">
    <location>
        <begin position="173"/>
        <end position="278"/>
    </location>
</feature>
<keyword evidence="4" id="KW-1185">Reference proteome</keyword>
<protein>
    <recommendedName>
        <fullName evidence="2">DUF7492 domain-containing protein</fullName>
    </recommendedName>
</protein>
<accession>A0A3N4J2G0</accession>
<reference evidence="3 4" key="1">
    <citation type="journal article" date="2018" name="Nat. Ecol. Evol.">
        <title>Pezizomycetes genomes reveal the molecular basis of ectomycorrhizal truffle lifestyle.</title>
        <authorList>
            <person name="Murat C."/>
            <person name="Payen T."/>
            <person name="Noel B."/>
            <person name="Kuo A."/>
            <person name="Morin E."/>
            <person name="Chen J."/>
            <person name="Kohler A."/>
            <person name="Krizsan K."/>
            <person name="Balestrini R."/>
            <person name="Da Silva C."/>
            <person name="Montanini B."/>
            <person name="Hainaut M."/>
            <person name="Levati E."/>
            <person name="Barry K.W."/>
            <person name="Belfiori B."/>
            <person name="Cichocki N."/>
            <person name="Clum A."/>
            <person name="Dockter R.B."/>
            <person name="Fauchery L."/>
            <person name="Guy J."/>
            <person name="Iotti M."/>
            <person name="Le Tacon F."/>
            <person name="Lindquist E.A."/>
            <person name="Lipzen A."/>
            <person name="Malagnac F."/>
            <person name="Mello A."/>
            <person name="Molinier V."/>
            <person name="Miyauchi S."/>
            <person name="Poulain J."/>
            <person name="Riccioni C."/>
            <person name="Rubini A."/>
            <person name="Sitrit Y."/>
            <person name="Splivallo R."/>
            <person name="Traeger S."/>
            <person name="Wang M."/>
            <person name="Zifcakova L."/>
            <person name="Wipf D."/>
            <person name="Zambonelli A."/>
            <person name="Paolocci F."/>
            <person name="Nowrousian M."/>
            <person name="Ottonello S."/>
            <person name="Baldrian P."/>
            <person name="Spatafora J.W."/>
            <person name="Henrissat B."/>
            <person name="Nagy L.G."/>
            <person name="Aury J.M."/>
            <person name="Wincker P."/>
            <person name="Grigoriev I.V."/>
            <person name="Bonfante P."/>
            <person name="Martin F.M."/>
        </authorList>
    </citation>
    <scope>NUCLEOTIDE SEQUENCE [LARGE SCALE GENOMIC DNA]</scope>
    <source>
        <strain evidence="3 4">120613-1</strain>
    </source>
</reference>
<feature type="compositionally biased region" description="Low complexity" evidence="1">
    <location>
        <begin position="173"/>
        <end position="186"/>
    </location>
</feature>
<feature type="domain" description="DUF7492" evidence="2">
    <location>
        <begin position="2"/>
        <end position="173"/>
    </location>
</feature>
<proteinExistence type="predicted"/>
<evidence type="ECO:0000259" key="2">
    <source>
        <dbReference type="Pfam" id="PF24320"/>
    </source>
</evidence>
<dbReference type="OrthoDB" id="64281at2759"/>